<dbReference type="AlphaFoldDB" id="A0A415FV56"/>
<name>A0A415FV56_BIFAD</name>
<evidence type="ECO:0000313" key="1">
    <source>
        <dbReference type="EMBL" id="RHK26787.1"/>
    </source>
</evidence>
<dbReference type="EMBL" id="QRNG01000003">
    <property type="protein sequence ID" value="RHK26787.1"/>
    <property type="molecule type" value="Genomic_DNA"/>
</dbReference>
<gene>
    <name evidence="1" type="ORF">DW072_03305</name>
</gene>
<protein>
    <submittedName>
        <fullName evidence="1">Uncharacterized protein</fullName>
    </submittedName>
</protein>
<dbReference type="Gene3D" id="3.30.565.10">
    <property type="entry name" value="Histidine kinase-like ATPase, C-terminal domain"/>
    <property type="match status" value="1"/>
</dbReference>
<accession>A0A415FV56</accession>
<comment type="caution">
    <text evidence="1">The sequence shown here is derived from an EMBL/GenBank/DDBJ whole genome shotgun (WGS) entry which is preliminary data.</text>
</comment>
<sequence length="97" mass="10447">MIGRLIGEVYANVSRHAPSGGKYEVSVLVKTHSLEITEVNDMGARHSGSLPGGHGLRQFAAEIEHIGGSLSTDCENGIWMFHARILFADGFPARRTG</sequence>
<dbReference type="Proteomes" id="UP000285262">
    <property type="component" value="Unassembled WGS sequence"/>
</dbReference>
<proteinExistence type="predicted"/>
<dbReference type="InterPro" id="IPR036890">
    <property type="entry name" value="HATPase_C_sf"/>
</dbReference>
<organism evidence="1 2">
    <name type="scientific">Bifidobacterium adolescentis</name>
    <dbReference type="NCBI Taxonomy" id="1680"/>
    <lineage>
        <taxon>Bacteria</taxon>
        <taxon>Bacillati</taxon>
        <taxon>Actinomycetota</taxon>
        <taxon>Actinomycetes</taxon>
        <taxon>Bifidobacteriales</taxon>
        <taxon>Bifidobacteriaceae</taxon>
        <taxon>Bifidobacterium</taxon>
    </lineage>
</organism>
<evidence type="ECO:0000313" key="2">
    <source>
        <dbReference type="Proteomes" id="UP000285262"/>
    </source>
</evidence>
<reference evidence="1 2" key="1">
    <citation type="submission" date="2018-08" db="EMBL/GenBank/DDBJ databases">
        <title>A genome reference for cultivated species of the human gut microbiota.</title>
        <authorList>
            <person name="Zou Y."/>
            <person name="Xue W."/>
            <person name="Luo G."/>
        </authorList>
    </citation>
    <scope>NUCLEOTIDE SEQUENCE [LARGE SCALE GENOMIC DNA]</scope>
    <source>
        <strain evidence="1 2">AF45-19</strain>
    </source>
</reference>